<evidence type="ECO:0000313" key="3">
    <source>
        <dbReference type="Proteomes" id="UP001152173"/>
    </source>
</evidence>
<protein>
    <submittedName>
        <fullName evidence="2">Uncharacterized protein</fullName>
    </submittedName>
</protein>
<proteinExistence type="predicted"/>
<dbReference type="RefSeq" id="WP_269926098.1">
    <property type="nucleotide sequence ID" value="NZ_JAMKBJ010000005.1"/>
</dbReference>
<comment type="caution">
    <text evidence="2">The sequence shown here is derived from an EMBL/GenBank/DDBJ whole genome shotgun (WGS) entry which is preliminary data.</text>
</comment>
<dbReference type="AlphaFoldDB" id="A0A9X3RE11"/>
<accession>A0A9X3RE11</accession>
<keyword evidence="1" id="KW-0472">Membrane</keyword>
<organism evidence="2 3">
    <name type="scientific">Paenisporosarcina quisquiliarum</name>
    <dbReference type="NCBI Taxonomy" id="365346"/>
    <lineage>
        <taxon>Bacteria</taxon>
        <taxon>Bacillati</taxon>
        <taxon>Bacillota</taxon>
        <taxon>Bacilli</taxon>
        <taxon>Bacillales</taxon>
        <taxon>Caryophanaceae</taxon>
        <taxon>Paenisporosarcina</taxon>
    </lineage>
</organism>
<keyword evidence="1" id="KW-0812">Transmembrane</keyword>
<dbReference type="Proteomes" id="UP001152173">
    <property type="component" value="Unassembled WGS sequence"/>
</dbReference>
<evidence type="ECO:0000313" key="2">
    <source>
        <dbReference type="EMBL" id="MCZ8537002.1"/>
    </source>
</evidence>
<sequence length="46" mass="5060">MTIGIITVVGFMIIIAITGQFVMHFLGRALVSHDAEVIDPKPDTKY</sequence>
<keyword evidence="1" id="KW-1133">Transmembrane helix</keyword>
<reference evidence="2" key="1">
    <citation type="submission" date="2022-05" db="EMBL/GenBank/DDBJ databases">
        <authorList>
            <person name="Colautti A."/>
            <person name="Iacumin L."/>
        </authorList>
    </citation>
    <scope>NUCLEOTIDE SEQUENCE</scope>
    <source>
        <strain evidence="2">SK 55</strain>
    </source>
</reference>
<evidence type="ECO:0000256" key="1">
    <source>
        <dbReference type="SAM" id="Phobius"/>
    </source>
</evidence>
<keyword evidence="3" id="KW-1185">Reference proteome</keyword>
<name>A0A9X3RE11_9BACL</name>
<feature type="transmembrane region" description="Helical" evidence="1">
    <location>
        <begin position="6"/>
        <end position="26"/>
    </location>
</feature>
<dbReference type="EMBL" id="JAMKBJ010000005">
    <property type="protein sequence ID" value="MCZ8537002.1"/>
    <property type="molecule type" value="Genomic_DNA"/>
</dbReference>
<gene>
    <name evidence="2" type="ORF">M9R32_07420</name>
</gene>